<dbReference type="InterPro" id="IPR035914">
    <property type="entry name" value="Sperma_CUB_dom_sf"/>
</dbReference>
<feature type="domain" description="CUB" evidence="3">
    <location>
        <begin position="1"/>
        <end position="104"/>
    </location>
</feature>
<proteinExistence type="predicted"/>
<dbReference type="FunFam" id="2.60.120.290:FF:000005">
    <property type="entry name" value="Procollagen C-endopeptidase enhancer 1"/>
    <property type="match status" value="1"/>
</dbReference>
<reference evidence="4" key="1">
    <citation type="journal article" date="2023" name="Mol. Biol. Evol.">
        <title>Third-Generation Sequencing Reveals the Adaptive Role of the Epigenome in Three Deep-Sea Polychaetes.</title>
        <authorList>
            <person name="Perez M."/>
            <person name="Aroh O."/>
            <person name="Sun Y."/>
            <person name="Lan Y."/>
            <person name="Juniper S.K."/>
            <person name="Young C.R."/>
            <person name="Angers B."/>
            <person name="Qian P.Y."/>
        </authorList>
    </citation>
    <scope>NUCLEOTIDE SEQUENCE</scope>
    <source>
        <strain evidence="4">R07B-5</strain>
    </source>
</reference>
<evidence type="ECO:0000256" key="2">
    <source>
        <dbReference type="PROSITE-ProRule" id="PRU00059"/>
    </source>
</evidence>
<comment type="caution">
    <text evidence="4">The sequence shown here is derived from an EMBL/GenBank/DDBJ whole genome shotgun (WGS) entry which is preliminary data.</text>
</comment>
<comment type="caution">
    <text evidence="2">Lacks conserved residue(s) required for the propagation of feature annotation.</text>
</comment>
<feature type="domain" description="CUB" evidence="3">
    <location>
        <begin position="195"/>
        <end position="309"/>
    </location>
</feature>
<evidence type="ECO:0000313" key="4">
    <source>
        <dbReference type="EMBL" id="KAK2167306.1"/>
    </source>
</evidence>
<dbReference type="Pfam" id="PF00431">
    <property type="entry name" value="CUB"/>
    <property type="match status" value="2"/>
</dbReference>
<dbReference type="PANTHER" id="PTHR47027:SF20">
    <property type="entry name" value="REVERSE TRANSCRIPTASE-LIKE PROTEIN WITH RNA-DIRECTED DNA POLYMERASE DOMAIN"/>
    <property type="match status" value="1"/>
</dbReference>
<evidence type="ECO:0000259" key="3">
    <source>
        <dbReference type="PROSITE" id="PS01180"/>
    </source>
</evidence>
<accession>A0AAD9NGD5</accession>
<sequence length="876" mass="97139">MVLGPTGTFGINRTQYQNDMNCGWKIEVDTVKVIRLHFVNFDLEAGADKVRVYDGNNASAPLLHTFTGTSRPSDVHSTGNTVFVSFVTDGSVREDGFKIVYSGISACGGNPITLLAPTGSLGINKNQYQNNLNCGWKIEVEAVKCSAVQCSAVQCSAVQCSAVQCSAVQCSAVQCSAVQCSAVQCSAVQCSAVQCSAVQAKLVALASATTFCLASTLGELLATHSNWWKRRPEDLPQVVRLHFLNFDLETSYDKVRVYDGSDTTAPLLHTFSGTSHPNDVISTGNTVFVSFVTDSDTTKDGFKITYSTVIPAPAAAHRSHQRKQICFTSAATDSHFVWHHPSQGRHMQWEHIARIIHVSECGKTVWLYNQILIFYLYRRFLTEPKAKGANPNQKTRSLWQHEGRLMTLLDREAADRPERRTALVAMEFAKYNIEIAALCETKFSESGCLNDLEYTFFGCGKPEGERREAGVGFAIKKDIVTKLTEMVRPNTTKSTPGNGPKLLNVPGDTDHKALDNIQQRITTTCLDEIPTMDEMARAIVGLKDGKAPGGDGIPAEVRKHGGDNLYKKCIEHDQPLHTVFVDFSKALDTVGRKGLWQLLRKYGCPEKFTTMVEALHTGVMANVSVGGESQNHSVLQMGSGKVVHWLSRSSPSSYQQCFTRLSETWGMVSTYSPDRTGLFNVAHFRAKTKTTRILMRELVFADGSAPVANSAEEVQIIVDPFSDASKKFGLKINIKKVLFQPNSTRTRGDYIMVDGNKLNSVMKFSYLGSTISGNGCIDDEIQRRMAKANASFGRLRQRLWKYHHVSTRVKGKIYRAIVLSTLLYGAEVWTVHRRQVKKLHAFTMQHLRSIIRITWMDKVTNKEISNGKGCHLWKVV</sequence>
<protein>
    <recommendedName>
        <fullName evidence="3">CUB domain-containing protein</fullName>
    </recommendedName>
</protein>
<dbReference type="CDD" id="cd00041">
    <property type="entry name" value="CUB"/>
    <property type="match status" value="2"/>
</dbReference>
<dbReference type="Gene3D" id="2.60.120.290">
    <property type="entry name" value="Spermadhesin, CUB domain"/>
    <property type="match status" value="2"/>
</dbReference>
<dbReference type="InterPro" id="IPR000859">
    <property type="entry name" value="CUB_dom"/>
</dbReference>
<name>A0AAD9NGD5_RIDPI</name>
<dbReference type="AlphaFoldDB" id="A0AAD9NGD5"/>
<organism evidence="4 5">
    <name type="scientific">Ridgeia piscesae</name>
    <name type="common">Tubeworm</name>
    <dbReference type="NCBI Taxonomy" id="27915"/>
    <lineage>
        <taxon>Eukaryota</taxon>
        <taxon>Metazoa</taxon>
        <taxon>Spiralia</taxon>
        <taxon>Lophotrochozoa</taxon>
        <taxon>Annelida</taxon>
        <taxon>Polychaeta</taxon>
        <taxon>Sedentaria</taxon>
        <taxon>Canalipalpata</taxon>
        <taxon>Sabellida</taxon>
        <taxon>Siboglinidae</taxon>
        <taxon>Ridgeia</taxon>
    </lineage>
</organism>
<dbReference type="Proteomes" id="UP001209878">
    <property type="component" value="Unassembled WGS sequence"/>
</dbReference>
<evidence type="ECO:0000313" key="5">
    <source>
        <dbReference type="Proteomes" id="UP001209878"/>
    </source>
</evidence>
<dbReference type="PROSITE" id="PS01180">
    <property type="entry name" value="CUB"/>
    <property type="match status" value="2"/>
</dbReference>
<keyword evidence="5" id="KW-1185">Reference proteome</keyword>
<dbReference type="SMART" id="SM00042">
    <property type="entry name" value="CUB"/>
    <property type="match status" value="2"/>
</dbReference>
<keyword evidence="1" id="KW-1015">Disulfide bond</keyword>
<gene>
    <name evidence="4" type="ORF">NP493_1280g00001</name>
</gene>
<dbReference type="SUPFAM" id="SSF49854">
    <property type="entry name" value="Spermadhesin, CUB domain"/>
    <property type="match status" value="2"/>
</dbReference>
<dbReference type="PANTHER" id="PTHR47027">
    <property type="entry name" value="REVERSE TRANSCRIPTASE DOMAIN-CONTAINING PROTEIN"/>
    <property type="match status" value="1"/>
</dbReference>
<evidence type="ECO:0000256" key="1">
    <source>
        <dbReference type="ARBA" id="ARBA00023157"/>
    </source>
</evidence>
<dbReference type="EMBL" id="JAODUO010001281">
    <property type="protein sequence ID" value="KAK2167306.1"/>
    <property type="molecule type" value="Genomic_DNA"/>
</dbReference>